<dbReference type="Proteomes" id="UP000622707">
    <property type="component" value="Unassembled WGS sequence"/>
</dbReference>
<reference evidence="3 4" key="1">
    <citation type="journal article" date="2017" name="Int. J. Syst. Evol. Microbiol.">
        <title>Ramlibacter alkalitolerans sp. nov., alkali-tolerant bacterium isolated from soil of ginseng.</title>
        <authorList>
            <person name="Lee D.H."/>
            <person name="Cha C.J."/>
        </authorList>
    </citation>
    <scope>NUCLEOTIDE SEQUENCE [LARGE SCALE GENOMIC DNA]</scope>
    <source>
        <strain evidence="3 4">KACC 19305</strain>
    </source>
</reference>
<dbReference type="NCBIfam" id="TIGR00696">
    <property type="entry name" value="wecG_tagA_cpsF"/>
    <property type="match status" value="1"/>
</dbReference>
<organism evidence="3 4">
    <name type="scientific">Ramlibacter alkalitolerans</name>
    <dbReference type="NCBI Taxonomy" id="2039631"/>
    <lineage>
        <taxon>Bacteria</taxon>
        <taxon>Pseudomonadati</taxon>
        <taxon>Pseudomonadota</taxon>
        <taxon>Betaproteobacteria</taxon>
        <taxon>Burkholderiales</taxon>
        <taxon>Comamonadaceae</taxon>
        <taxon>Ramlibacter</taxon>
    </lineage>
</organism>
<comment type="caution">
    <text evidence="3">The sequence shown here is derived from an EMBL/GenBank/DDBJ whole genome shotgun (WGS) entry which is preliminary data.</text>
</comment>
<keyword evidence="2" id="KW-0808">Transferase</keyword>
<proteinExistence type="predicted"/>
<keyword evidence="4" id="KW-1185">Reference proteome</keyword>
<sequence length="255" mass="28609">MTQRGWVEFEHVSIGGIQIVTASRRELAEAMVQDCISKRKNRLQPARLVYDANGHALSLRETDNSYRHALGRADVIHADGGFLVTLSKLRHKRAIFERSATTDLIHDCAAHAERAGLSFFLLGGSEEINAECAKILQNKYPRLVLAGRRNGYFTAAEEPGVIQEINASAADVLWVGLGKPKEQIFASNWVEQLRASWVVTCGGCYHYITGDYPRAPAWMQKLNLEWLHRVATNPAHLLRRYAVTIPHALWLAISR</sequence>
<dbReference type="Pfam" id="PF03808">
    <property type="entry name" value="Glyco_tran_WecG"/>
    <property type="match status" value="1"/>
</dbReference>
<dbReference type="RefSeq" id="WP_201693317.1">
    <property type="nucleotide sequence ID" value="NZ_JAEQND010000021.1"/>
</dbReference>
<evidence type="ECO:0000313" key="4">
    <source>
        <dbReference type="Proteomes" id="UP000622707"/>
    </source>
</evidence>
<evidence type="ECO:0000313" key="3">
    <source>
        <dbReference type="EMBL" id="MBL0428679.1"/>
    </source>
</evidence>
<dbReference type="EMBL" id="JAEQND010000021">
    <property type="protein sequence ID" value="MBL0428679.1"/>
    <property type="molecule type" value="Genomic_DNA"/>
</dbReference>
<name>A0ABS1JWM2_9BURK</name>
<evidence type="ECO:0000256" key="1">
    <source>
        <dbReference type="ARBA" id="ARBA00022676"/>
    </source>
</evidence>
<accession>A0ABS1JWM2</accession>
<protein>
    <submittedName>
        <fullName evidence="3">WecB/TagA/CpsF family glycosyltransferase</fullName>
    </submittedName>
</protein>
<dbReference type="PANTHER" id="PTHR34136:SF1">
    <property type="entry name" value="UDP-N-ACETYL-D-MANNOSAMINURONIC ACID TRANSFERASE"/>
    <property type="match status" value="1"/>
</dbReference>
<dbReference type="InterPro" id="IPR004629">
    <property type="entry name" value="WecG_TagA_CpsF"/>
</dbReference>
<gene>
    <name evidence="3" type="ORF">JI746_26465</name>
</gene>
<evidence type="ECO:0000256" key="2">
    <source>
        <dbReference type="ARBA" id="ARBA00022679"/>
    </source>
</evidence>
<keyword evidence="1" id="KW-0328">Glycosyltransferase</keyword>
<dbReference type="CDD" id="cd06533">
    <property type="entry name" value="Glyco_transf_WecG_TagA"/>
    <property type="match status" value="1"/>
</dbReference>
<dbReference type="PANTHER" id="PTHR34136">
    <property type="match status" value="1"/>
</dbReference>